<evidence type="ECO:0000313" key="1">
    <source>
        <dbReference type="EMBL" id="KAJ9093490.1"/>
    </source>
</evidence>
<sequence length="144" mass="16171">MLGKSFEVDEDLFWNEERYKTLVKHAVKQIGYVATIGDEAAEDALIGLFASLSRSTTSEAVLKTVNDAVCMTTRSDDAPERLLALRVLDEMWAQQEELIQFAATTISDFISETLEDADPAVERAAKKFLDRMRAVLGNEIDNYF</sequence>
<organism evidence="1 2">
    <name type="scientific">Naganishia cerealis</name>
    <dbReference type="NCBI Taxonomy" id="610337"/>
    <lineage>
        <taxon>Eukaryota</taxon>
        <taxon>Fungi</taxon>
        <taxon>Dikarya</taxon>
        <taxon>Basidiomycota</taxon>
        <taxon>Agaricomycotina</taxon>
        <taxon>Tremellomycetes</taxon>
        <taxon>Filobasidiales</taxon>
        <taxon>Filobasidiaceae</taxon>
        <taxon>Naganishia</taxon>
    </lineage>
</organism>
<dbReference type="Proteomes" id="UP001241377">
    <property type="component" value="Unassembled WGS sequence"/>
</dbReference>
<accession>A0ACC2V2A7</accession>
<proteinExistence type="predicted"/>
<keyword evidence="2" id="KW-1185">Reference proteome</keyword>
<comment type="caution">
    <text evidence="1">The sequence shown here is derived from an EMBL/GenBank/DDBJ whole genome shotgun (WGS) entry which is preliminary data.</text>
</comment>
<reference evidence="1" key="1">
    <citation type="submission" date="2023-04" db="EMBL/GenBank/DDBJ databases">
        <title>Draft Genome sequencing of Naganishia species isolated from polar environments using Oxford Nanopore Technology.</title>
        <authorList>
            <person name="Leo P."/>
            <person name="Venkateswaran K."/>
        </authorList>
    </citation>
    <scope>NUCLEOTIDE SEQUENCE</scope>
    <source>
        <strain evidence="1">MNA-CCFEE 5261</strain>
    </source>
</reference>
<dbReference type="EMBL" id="JASBWR010000123">
    <property type="protein sequence ID" value="KAJ9093490.1"/>
    <property type="molecule type" value="Genomic_DNA"/>
</dbReference>
<protein>
    <submittedName>
        <fullName evidence="1">Uncharacterized protein</fullName>
    </submittedName>
</protein>
<name>A0ACC2V2A7_9TREE</name>
<gene>
    <name evidence="1" type="ORF">QFC19_008349</name>
</gene>
<evidence type="ECO:0000313" key="2">
    <source>
        <dbReference type="Proteomes" id="UP001241377"/>
    </source>
</evidence>